<keyword evidence="3 5" id="KW-1133">Transmembrane helix</keyword>
<feature type="transmembrane region" description="Helical" evidence="5">
    <location>
        <begin position="352"/>
        <end position="369"/>
    </location>
</feature>
<gene>
    <name evidence="6" type="ORF">D1614_11945</name>
</gene>
<dbReference type="Proteomes" id="UP000265926">
    <property type="component" value="Unassembled WGS sequence"/>
</dbReference>
<dbReference type="AlphaFoldDB" id="A0A399SUX6"/>
<feature type="transmembrane region" description="Helical" evidence="5">
    <location>
        <begin position="314"/>
        <end position="331"/>
    </location>
</feature>
<dbReference type="NCBIfam" id="TIGR00785">
    <property type="entry name" value="dass"/>
    <property type="match status" value="1"/>
</dbReference>
<keyword evidence="7" id="KW-1185">Reference proteome</keyword>
<sequence length="512" mass="56431">MPKLAEPAKKKSSILALVVAPLISLSIILFADLDPGNPQVTYCFAIALLMAAWWITEAIPLAVTALLPVALFPLLGVVDGKTVSSMYFNHLIFLFIGGFLMAFAMERWNLHRRIALKILILFGISPGRILLGFMLATSFLSMWMSNTATAMMMVPIALSIIMKLEESLGKKKMGKYAIGLLLGIAYSSSIGGISTLVGTPPNPLLVSVVDIMFPEMPEISFADWLIFALPVTVLIFIIAWLLLYFMYKPKKSWEKLQIDDFKKEHKALGKMKTEERIVLALFSILAFLWIFRSGFSIQSFVIPGWSQLFENPSYINDGTVAIFISSILFMIPSRSQKGERIMDWETTRKMPWGIILLFGGGFALAEGFVESGLSVWFGQQMAGLADVQPIVITFVDVALMSFLTELTSNVASTEMILPILAGLATTIKINPLLLMIPATLAASLAFMLPVATPPNAIIFGTKRIKVKDMVRTGFLLNLAGIIIATLIMYFWGTVVFDIDVSVFPDWAAAAIK</sequence>
<keyword evidence="2 5" id="KW-0812">Transmembrane</keyword>
<comment type="subcellular location">
    <subcellularLocation>
        <location evidence="1">Membrane</location>
        <topology evidence="1">Multi-pass membrane protein</topology>
    </subcellularLocation>
</comment>
<keyword evidence="4 5" id="KW-0472">Membrane</keyword>
<feature type="transmembrane region" description="Helical" evidence="5">
    <location>
        <begin position="142"/>
        <end position="164"/>
    </location>
</feature>
<dbReference type="PANTHER" id="PTHR10283">
    <property type="entry name" value="SOLUTE CARRIER FAMILY 13 MEMBER"/>
    <property type="match status" value="1"/>
</dbReference>
<evidence type="ECO:0000256" key="1">
    <source>
        <dbReference type="ARBA" id="ARBA00004141"/>
    </source>
</evidence>
<evidence type="ECO:0000256" key="4">
    <source>
        <dbReference type="ARBA" id="ARBA00023136"/>
    </source>
</evidence>
<evidence type="ECO:0000313" key="7">
    <source>
        <dbReference type="Proteomes" id="UP000265926"/>
    </source>
</evidence>
<dbReference type="PANTHER" id="PTHR10283:SF82">
    <property type="entry name" value="SOLUTE CARRIER FAMILY 13 MEMBER 2"/>
    <property type="match status" value="1"/>
</dbReference>
<dbReference type="GO" id="GO:0005886">
    <property type="term" value="C:plasma membrane"/>
    <property type="evidence" value="ECO:0007669"/>
    <property type="project" value="TreeGrafter"/>
</dbReference>
<evidence type="ECO:0000256" key="3">
    <source>
        <dbReference type="ARBA" id="ARBA00022989"/>
    </source>
</evidence>
<feature type="transmembrane region" description="Helical" evidence="5">
    <location>
        <begin position="224"/>
        <end position="247"/>
    </location>
</feature>
<feature type="transmembrane region" description="Helical" evidence="5">
    <location>
        <begin position="277"/>
        <end position="302"/>
    </location>
</feature>
<evidence type="ECO:0000256" key="2">
    <source>
        <dbReference type="ARBA" id="ARBA00022692"/>
    </source>
</evidence>
<dbReference type="CDD" id="cd01115">
    <property type="entry name" value="SLC13_permease"/>
    <property type="match status" value="1"/>
</dbReference>
<dbReference type="GO" id="GO:0008514">
    <property type="term" value="F:organic anion transmembrane transporter activity"/>
    <property type="evidence" value="ECO:0007669"/>
    <property type="project" value="UniProtKB-ARBA"/>
</dbReference>
<accession>A0A399SUX6</accession>
<comment type="caution">
    <text evidence="6">The sequence shown here is derived from an EMBL/GenBank/DDBJ whole genome shotgun (WGS) entry which is preliminary data.</text>
</comment>
<reference evidence="6 7" key="1">
    <citation type="submission" date="2018-08" db="EMBL/GenBank/DDBJ databases">
        <title>Pallidiluteibacterium maritimus gen. nov., sp. nov., isolated from coastal sediment.</title>
        <authorList>
            <person name="Zhou L.Y."/>
        </authorList>
    </citation>
    <scope>NUCLEOTIDE SEQUENCE [LARGE SCALE GENOMIC DNA]</scope>
    <source>
        <strain evidence="6 7">XSD2</strain>
    </source>
</reference>
<evidence type="ECO:0000256" key="5">
    <source>
        <dbReference type="SAM" id="Phobius"/>
    </source>
</evidence>
<feature type="transmembrane region" description="Helical" evidence="5">
    <location>
        <begin position="116"/>
        <end position="136"/>
    </location>
</feature>
<feature type="transmembrane region" description="Helical" evidence="5">
    <location>
        <begin position="39"/>
        <end position="56"/>
    </location>
</feature>
<dbReference type="GO" id="GO:1905039">
    <property type="term" value="P:carboxylic acid transmembrane transport"/>
    <property type="evidence" value="ECO:0007669"/>
    <property type="project" value="UniProtKB-ARBA"/>
</dbReference>
<feature type="transmembrane region" description="Helical" evidence="5">
    <location>
        <begin position="473"/>
        <end position="491"/>
    </location>
</feature>
<protein>
    <submittedName>
        <fullName evidence="6">DASS family sodium-coupled anion symporter</fullName>
    </submittedName>
</protein>
<feature type="transmembrane region" description="Helical" evidence="5">
    <location>
        <begin position="84"/>
        <end position="104"/>
    </location>
</feature>
<organism evidence="6 7">
    <name type="scientific">Maribellus luteus</name>
    <dbReference type="NCBI Taxonomy" id="2305463"/>
    <lineage>
        <taxon>Bacteria</taxon>
        <taxon>Pseudomonadati</taxon>
        <taxon>Bacteroidota</taxon>
        <taxon>Bacteroidia</taxon>
        <taxon>Marinilabiliales</taxon>
        <taxon>Prolixibacteraceae</taxon>
        <taxon>Maribellus</taxon>
    </lineage>
</organism>
<feature type="transmembrane region" description="Helical" evidence="5">
    <location>
        <begin position="440"/>
        <end position="461"/>
    </location>
</feature>
<dbReference type="Pfam" id="PF00939">
    <property type="entry name" value="Na_sulph_symp"/>
    <property type="match status" value="1"/>
</dbReference>
<dbReference type="OrthoDB" id="9765532at2"/>
<feature type="transmembrane region" description="Helical" evidence="5">
    <location>
        <begin position="12"/>
        <end position="33"/>
    </location>
</feature>
<name>A0A399SUX6_9BACT</name>
<proteinExistence type="predicted"/>
<feature type="transmembrane region" description="Helical" evidence="5">
    <location>
        <begin position="176"/>
        <end position="197"/>
    </location>
</feature>
<dbReference type="RefSeq" id="WP_119438392.1">
    <property type="nucleotide sequence ID" value="NZ_QWGR01000006.1"/>
</dbReference>
<dbReference type="InterPro" id="IPR001898">
    <property type="entry name" value="SLC13A/DASS"/>
</dbReference>
<dbReference type="EMBL" id="QWGR01000006">
    <property type="protein sequence ID" value="RIJ47836.1"/>
    <property type="molecule type" value="Genomic_DNA"/>
</dbReference>
<evidence type="ECO:0000313" key="6">
    <source>
        <dbReference type="EMBL" id="RIJ47836.1"/>
    </source>
</evidence>